<keyword evidence="4 5" id="KW-0472">Membrane</keyword>
<sequence length="306" mass="33960">MSVNNTNSFEPSYDTCKAVSDQCPVSATLYGDYFSTIACIFFTISFAVLLVIQLYYLIKSRAWSYVIYLGIGTAFELVGYFSRKMLSDNPWQFMPFVLQLFLLMLAPTFIAAAISVTFKHLVIYYGSQWSPIRPRWYPWIFVGSDVISILIQAVGCAFAAMASSGDKKDAKMSDISSAMLILGSKGTKSHGYGTIQSSGMLAAGPKSFLGYNGLQVFVWSISIAFVAIIIRCIYRIPEMATGWGSDLMKDEITFLIFDGAMVLVAIFLVTVFHPANYFPKLSKKGRNKEMRQSAIPLRDNACSTVP</sequence>
<dbReference type="Proteomes" id="UP000030676">
    <property type="component" value="Unassembled WGS sequence"/>
</dbReference>
<evidence type="ECO:0000256" key="3">
    <source>
        <dbReference type="ARBA" id="ARBA00022989"/>
    </source>
</evidence>
<evidence type="ECO:0000256" key="2">
    <source>
        <dbReference type="ARBA" id="ARBA00022692"/>
    </source>
</evidence>
<organism evidence="6">
    <name type="scientific">Fusarium oxysporum f. sp. conglutinans race 2 54008</name>
    <dbReference type="NCBI Taxonomy" id="1089457"/>
    <lineage>
        <taxon>Eukaryota</taxon>
        <taxon>Fungi</taxon>
        <taxon>Dikarya</taxon>
        <taxon>Ascomycota</taxon>
        <taxon>Pezizomycotina</taxon>
        <taxon>Sordariomycetes</taxon>
        <taxon>Hypocreomycetidae</taxon>
        <taxon>Hypocreales</taxon>
        <taxon>Nectriaceae</taxon>
        <taxon>Fusarium</taxon>
        <taxon>Fusarium oxysporum species complex</taxon>
    </lineage>
</organism>
<feature type="transmembrane region" description="Helical" evidence="5">
    <location>
        <begin position="256"/>
        <end position="278"/>
    </location>
</feature>
<reference evidence="6" key="1">
    <citation type="submission" date="2011-11" db="EMBL/GenBank/DDBJ databases">
        <title>The Genome Sequence of Fusarium oxysporum PHW808.</title>
        <authorList>
            <consortium name="The Broad Institute Genome Sequencing Platform"/>
            <person name="Ma L.-J."/>
            <person name="Gale L.R."/>
            <person name="Schwartz D.C."/>
            <person name="Zhou S."/>
            <person name="Corby-Kistler H."/>
            <person name="Young S.K."/>
            <person name="Zeng Q."/>
            <person name="Gargeya S."/>
            <person name="Fitzgerald M."/>
            <person name="Haas B."/>
            <person name="Abouelleil A."/>
            <person name="Alvarado L."/>
            <person name="Arachchi H.M."/>
            <person name="Berlin A."/>
            <person name="Brown A."/>
            <person name="Chapman S.B."/>
            <person name="Chen Z."/>
            <person name="Dunbar C."/>
            <person name="Freedman E."/>
            <person name="Gearin G."/>
            <person name="Goldberg J."/>
            <person name="Griggs A."/>
            <person name="Gujja S."/>
            <person name="Heiman D."/>
            <person name="Howarth C."/>
            <person name="Larson L."/>
            <person name="Lui A."/>
            <person name="MacDonald P.J.P."/>
            <person name="Montmayeur A."/>
            <person name="Murphy C."/>
            <person name="Neiman D."/>
            <person name="Pearson M."/>
            <person name="Priest M."/>
            <person name="Roberts A."/>
            <person name="Saif S."/>
            <person name="Shea T."/>
            <person name="Shenoy N."/>
            <person name="Sisk P."/>
            <person name="Stolte C."/>
            <person name="Sykes S."/>
            <person name="Wortman J."/>
            <person name="Nusbaum C."/>
            <person name="Birren B."/>
        </authorList>
    </citation>
    <scope>NUCLEOTIDE SEQUENCE [LARGE SCALE GENOMIC DNA]</scope>
    <source>
        <strain evidence="6">54008</strain>
    </source>
</reference>
<evidence type="ECO:0000256" key="1">
    <source>
        <dbReference type="ARBA" id="ARBA00004141"/>
    </source>
</evidence>
<dbReference type="InterPro" id="IPR007568">
    <property type="entry name" value="RTA1"/>
</dbReference>
<dbReference type="GO" id="GO:0000324">
    <property type="term" value="C:fungal-type vacuole"/>
    <property type="evidence" value="ECO:0007669"/>
    <property type="project" value="TreeGrafter"/>
</dbReference>
<gene>
    <name evidence="6" type="ORF">FOPG_19195</name>
</gene>
<evidence type="ECO:0000313" key="6">
    <source>
        <dbReference type="EMBL" id="EXL64549.1"/>
    </source>
</evidence>
<feature type="transmembrane region" description="Helical" evidence="5">
    <location>
        <begin position="33"/>
        <end position="56"/>
    </location>
</feature>
<feature type="transmembrane region" description="Helical" evidence="5">
    <location>
        <begin position="62"/>
        <end position="81"/>
    </location>
</feature>
<dbReference type="OrthoDB" id="4521223at2759"/>
<dbReference type="PANTHER" id="PTHR31465">
    <property type="entry name" value="PROTEIN RTA1-RELATED"/>
    <property type="match status" value="1"/>
</dbReference>
<dbReference type="Pfam" id="PF04479">
    <property type="entry name" value="RTA1"/>
    <property type="match status" value="2"/>
</dbReference>
<keyword evidence="2 5" id="KW-0812">Transmembrane</keyword>
<evidence type="ECO:0000256" key="5">
    <source>
        <dbReference type="SAM" id="Phobius"/>
    </source>
</evidence>
<proteinExistence type="predicted"/>
<comment type="subcellular location">
    <subcellularLocation>
        <location evidence="1">Membrane</location>
        <topology evidence="1">Multi-pass membrane protein</topology>
    </subcellularLocation>
</comment>
<feature type="transmembrane region" description="Helical" evidence="5">
    <location>
        <begin position="136"/>
        <end position="162"/>
    </location>
</feature>
<dbReference type="GO" id="GO:0005886">
    <property type="term" value="C:plasma membrane"/>
    <property type="evidence" value="ECO:0007669"/>
    <property type="project" value="TreeGrafter"/>
</dbReference>
<dbReference type="AlphaFoldDB" id="X0HTN8"/>
<feature type="transmembrane region" description="Helical" evidence="5">
    <location>
        <begin position="216"/>
        <end position="236"/>
    </location>
</feature>
<accession>X0HTN8</accession>
<evidence type="ECO:0008006" key="7">
    <source>
        <dbReference type="Google" id="ProtNLM"/>
    </source>
</evidence>
<protein>
    <recommendedName>
        <fullName evidence="7">Sphingoid long-chain base transporter RSB1</fullName>
    </recommendedName>
</protein>
<keyword evidence="3 5" id="KW-1133">Transmembrane helix</keyword>
<dbReference type="PANTHER" id="PTHR31465:SF8">
    <property type="entry name" value="DOMAIN PROTEIN, PUTATIVE (AFU_ORTHOLOGUE AFUA_6G14140)-RELATED"/>
    <property type="match status" value="1"/>
</dbReference>
<dbReference type="HOGENOM" id="CLU_033465_6_1_1"/>
<feature type="transmembrane region" description="Helical" evidence="5">
    <location>
        <begin position="93"/>
        <end position="116"/>
    </location>
</feature>
<name>X0HTN8_FUSOX</name>
<evidence type="ECO:0000256" key="4">
    <source>
        <dbReference type="ARBA" id="ARBA00023136"/>
    </source>
</evidence>
<reference evidence="6" key="2">
    <citation type="submission" date="2014-03" db="EMBL/GenBank/DDBJ databases">
        <title>The Genome Annotation of Fusarium oxysporum PHW808.</title>
        <authorList>
            <consortium name="The Broad Institute Genomics Platform"/>
            <person name="Ma L.-J."/>
            <person name="Corby-Kistler H."/>
            <person name="Broz K."/>
            <person name="Gale L.R."/>
            <person name="Jonkers W."/>
            <person name="O'Donnell K."/>
            <person name="Ploetz R."/>
            <person name="Steinberg C."/>
            <person name="Schwartz D.C."/>
            <person name="VanEtten H."/>
            <person name="Zhou S."/>
            <person name="Young S.K."/>
            <person name="Zeng Q."/>
            <person name="Gargeya S."/>
            <person name="Fitzgerald M."/>
            <person name="Abouelleil A."/>
            <person name="Alvarado L."/>
            <person name="Chapman S.B."/>
            <person name="Gainer-Dewar J."/>
            <person name="Goldberg J."/>
            <person name="Griggs A."/>
            <person name="Gujja S."/>
            <person name="Hansen M."/>
            <person name="Howarth C."/>
            <person name="Imamovic A."/>
            <person name="Ireland A."/>
            <person name="Larimer J."/>
            <person name="McCowan C."/>
            <person name="Murphy C."/>
            <person name="Pearson M."/>
            <person name="Poon T.W."/>
            <person name="Priest M."/>
            <person name="Roberts A."/>
            <person name="Saif S."/>
            <person name="Shea T."/>
            <person name="Sykes S."/>
            <person name="Wortman J."/>
            <person name="Nusbaum C."/>
            <person name="Birren B."/>
        </authorList>
    </citation>
    <scope>NUCLEOTIDE SEQUENCE</scope>
    <source>
        <strain evidence="6">54008</strain>
    </source>
</reference>
<dbReference type="EMBL" id="KK034040">
    <property type="protein sequence ID" value="EXL64549.1"/>
    <property type="molecule type" value="Genomic_DNA"/>
</dbReference>